<feature type="region of interest" description="Disordered" evidence="4">
    <location>
        <begin position="213"/>
        <end position="266"/>
    </location>
</feature>
<dbReference type="Proteomes" id="UP000823388">
    <property type="component" value="Chromosome 1K"/>
</dbReference>
<keyword evidence="2" id="KW-0645">Protease</keyword>
<dbReference type="GO" id="GO:0008234">
    <property type="term" value="F:cysteine-type peptidase activity"/>
    <property type="evidence" value="ECO:0007669"/>
    <property type="project" value="InterPro"/>
</dbReference>
<feature type="region of interest" description="Disordered" evidence="4">
    <location>
        <begin position="1"/>
        <end position="55"/>
    </location>
</feature>
<evidence type="ECO:0000313" key="6">
    <source>
        <dbReference type="EMBL" id="KAG2660200.1"/>
    </source>
</evidence>
<dbReference type="EMBL" id="CM029037">
    <property type="protein sequence ID" value="KAG2660200.1"/>
    <property type="molecule type" value="Genomic_DNA"/>
</dbReference>
<dbReference type="Pfam" id="PF02902">
    <property type="entry name" value="Peptidase_C48"/>
    <property type="match status" value="1"/>
</dbReference>
<evidence type="ECO:0000256" key="2">
    <source>
        <dbReference type="ARBA" id="ARBA00022670"/>
    </source>
</evidence>
<keyword evidence="3" id="KW-0378">Hydrolase</keyword>
<protein>
    <recommendedName>
        <fullName evidence="5">Ubiquitin-like protease family profile domain-containing protein</fullName>
    </recommendedName>
</protein>
<dbReference type="InterPro" id="IPR038765">
    <property type="entry name" value="Papain-like_cys_pep_sf"/>
</dbReference>
<dbReference type="PROSITE" id="PS50600">
    <property type="entry name" value="ULP_PROTEASE"/>
    <property type="match status" value="1"/>
</dbReference>
<gene>
    <name evidence="6" type="ORF">PVAP13_1KG412610</name>
</gene>
<dbReference type="AlphaFoldDB" id="A0A8T0XJV7"/>
<comment type="caution">
    <text evidence="6">The sequence shown here is derived from an EMBL/GenBank/DDBJ whole genome shotgun (WGS) entry which is preliminary data.</text>
</comment>
<reference evidence="6" key="1">
    <citation type="submission" date="2020-05" db="EMBL/GenBank/DDBJ databases">
        <title>WGS assembly of Panicum virgatum.</title>
        <authorList>
            <person name="Lovell J.T."/>
            <person name="Jenkins J."/>
            <person name="Shu S."/>
            <person name="Juenger T.E."/>
            <person name="Schmutz J."/>
        </authorList>
    </citation>
    <scope>NUCLEOTIDE SEQUENCE</scope>
    <source>
        <strain evidence="6">AP13</strain>
    </source>
</reference>
<dbReference type="GO" id="GO:0006508">
    <property type="term" value="P:proteolysis"/>
    <property type="evidence" value="ECO:0007669"/>
    <property type="project" value="UniProtKB-KW"/>
</dbReference>
<feature type="compositionally biased region" description="Polar residues" evidence="4">
    <location>
        <begin position="214"/>
        <end position="225"/>
    </location>
</feature>
<feature type="compositionally biased region" description="Polar residues" evidence="4">
    <location>
        <begin position="1"/>
        <end position="26"/>
    </location>
</feature>
<dbReference type="PANTHER" id="PTHR36479:SF10">
    <property type="entry name" value="UBIQUITIN-LIKE PROTEASE FAMILY PROFILE DOMAIN-CONTAINING PROTEIN"/>
    <property type="match status" value="1"/>
</dbReference>
<keyword evidence="7" id="KW-1185">Reference proteome</keyword>
<feature type="domain" description="Ubiquitin-like protease family profile" evidence="5">
    <location>
        <begin position="353"/>
        <end position="519"/>
    </location>
</feature>
<evidence type="ECO:0000256" key="1">
    <source>
        <dbReference type="ARBA" id="ARBA00005234"/>
    </source>
</evidence>
<dbReference type="InterPro" id="IPR003653">
    <property type="entry name" value="Peptidase_C48_C"/>
</dbReference>
<name>A0A8T0XJV7_PANVG</name>
<sequence>MDNEDQQNISAPLDNANQPNISNSLENIMELGVDKDQYTQDETPATQDAEARQETGAHFVEEDPLVEDSTQTSIDFGSPQVAGIDLAETIPKLSLHKRKGEDTTIISSAGTSTKIRRAHGQFEGWTSQQQDMAENERKSAAACTNEPASTFDEREGNCGDNWGRILSFNTSSDDNTNVNDSITVQQNIDTFDAKFKSCAKLSFDVPTFDLGIDGSSQENNSQQLIAPSKRFKRTLQLHPRPGSSADQRTKPVPSQPQHQNESMSAAAANISVEEAKSAAALEEIQKYQGIPLLVHDGITPVPHVRHQRITKPGLAKRSPYIDYTTRQALIVTKLECDTYNQIIQRMIVNYGDVNTTLGDFADSLKPRGRLSNSTADCILHIMRDNQKSKGKLTFAMSGELDRTEMKSNFSFSKRLDHFNLIMFPVLEVKEYIDDSHWFLLCLNLRAQRFEVFDSIRGQSDKGLLQTSDKIIRVIKTLWQRHHAESRVDISKYEPLYIDAPKQETTYDCGFFMLKYLESWDGKTMALFSHDDIPNMRIKYMLSMLHYSANFLTWHQVLKG</sequence>
<evidence type="ECO:0000313" key="7">
    <source>
        <dbReference type="Proteomes" id="UP000823388"/>
    </source>
</evidence>
<evidence type="ECO:0000256" key="3">
    <source>
        <dbReference type="ARBA" id="ARBA00022801"/>
    </source>
</evidence>
<dbReference type="Gene3D" id="3.40.395.10">
    <property type="entry name" value="Adenoviral Proteinase, Chain A"/>
    <property type="match status" value="1"/>
</dbReference>
<organism evidence="6 7">
    <name type="scientific">Panicum virgatum</name>
    <name type="common">Blackwell switchgrass</name>
    <dbReference type="NCBI Taxonomy" id="38727"/>
    <lineage>
        <taxon>Eukaryota</taxon>
        <taxon>Viridiplantae</taxon>
        <taxon>Streptophyta</taxon>
        <taxon>Embryophyta</taxon>
        <taxon>Tracheophyta</taxon>
        <taxon>Spermatophyta</taxon>
        <taxon>Magnoliopsida</taxon>
        <taxon>Liliopsida</taxon>
        <taxon>Poales</taxon>
        <taxon>Poaceae</taxon>
        <taxon>PACMAD clade</taxon>
        <taxon>Panicoideae</taxon>
        <taxon>Panicodae</taxon>
        <taxon>Paniceae</taxon>
        <taxon>Panicinae</taxon>
        <taxon>Panicum</taxon>
        <taxon>Panicum sect. Hiantes</taxon>
    </lineage>
</organism>
<comment type="similarity">
    <text evidence="1">Belongs to the peptidase C48 family.</text>
</comment>
<evidence type="ECO:0000259" key="5">
    <source>
        <dbReference type="PROSITE" id="PS50600"/>
    </source>
</evidence>
<evidence type="ECO:0000256" key="4">
    <source>
        <dbReference type="SAM" id="MobiDB-lite"/>
    </source>
</evidence>
<dbReference type="SUPFAM" id="SSF54001">
    <property type="entry name" value="Cysteine proteinases"/>
    <property type="match status" value="1"/>
</dbReference>
<proteinExistence type="inferred from homology"/>
<dbReference type="PANTHER" id="PTHR36479">
    <property type="entry name" value="ULP_PROTEASE DOMAIN-CONTAINING PROTEIN"/>
    <property type="match status" value="1"/>
</dbReference>
<accession>A0A8T0XJV7</accession>